<reference evidence="2 3" key="1">
    <citation type="journal article" date="2020" name="Microorganisms">
        <title>Osmotic Adaptation and Compatible Solute Biosynthesis of Phototrophic Bacteria as Revealed from Genome Analyses.</title>
        <authorList>
            <person name="Imhoff J.F."/>
            <person name="Rahn T."/>
            <person name="Kunzel S."/>
            <person name="Keller A."/>
            <person name="Neulinger S.C."/>
        </authorList>
    </citation>
    <scope>NUCLEOTIDE SEQUENCE [LARGE SCALE GENOMIC DNA]</scope>
    <source>
        <strain evidence="2 3">DSM 15382</strain>
    </source>
</reference>
<evidence type="ECO:0000313" key="3">
    <source>
        <dbReference type="Proteomes" id="UP000697995"/>
    </source>
</evidence>
<feature type="region of interest" description="Disordered" evidence="1">
    <location>
        <begin position="41"/>
        <end position="64"/>
    </location>
</feature>
<name>A0ABS1D436_9PROT</name>
<organism evidence="2 3">
    <name type="scientific">Paracraurococcus ruber</name>
    <dbReference type="NCBI Taxonomy" id="77675"/>
    <lineage>
        <taxon>Bacteria</taxon>
        <taxon>Pseudomonadati</taxon>
        <taxon>Pseudomonadota</taxon>
        <taxon>Alphaproteobacteria</taxon>
        <taxon>Acetobacterales</taxon>
        <taxon>Roseomonadaceae</taxon>
        <taxon>Paracraurococcus</taxon>
    </lineage>
</organism>
<accession>A0ABS1D436</accession>
<dbReference type="Proteomes" id="UP000697995">
    <property type="component" value="Unassembled WGS sequence"/>
</dbReference>
<dbReference type="EMBL" id="NRSG01000218">
    <property type="protein sequence ID" value="MBK1660842.1"/>
    <property type="molecule type" value="Genomic_DNA"/>
</dbReference>
<comment type="caution">
    <text evidence="2">The sequence shown here is derived from an EMBL/GenBank/DDBJ whole genome shotgun (WGS) entry which is preliminary data.</text>
</comment>
<evidence type="ECO:0008006" key="4">
    <source>
        <dbReference type="Google" id="ProtNLM"/>
    </source>
</evidence>
<protein>
    <recommendedName>
        <fullName evidence="4">Type II toxin-antitoxin system VapB family antitoxin</fullName>
    </recommendedName>
</protein>
<sequence length="64" mass="6700">MRATIAFDGNLLARARVPTGIQGTSRLARDALKALIEREGACRVGGADPAPEAPPRPSDPGRHP</sequence>
<evidence type="ECO:0000313" key="2">
    <source>
        <dbReference type="EMBL" id="MBK1660842.1"/>
    </source>
</evidence>
<evidence type="ECO:0000256" key="1">
    <source>
        <dbReference type="SAM" id="MobiDB-lite"/>
    </source>
</evidence>
<gene>
    <name evidence="2" type="ORF">CKO45_21715</name>
</gene>
<keyword evidence="3" id="KW-1185">Reference proteome</keyword>
<proteinExistence type="predicted"/>